<dbReference type="Proteomes" id="UP000254554">
    <property type="component" value="Unassembled WGS sequence"/>
</dbReference>
<name>A0A377G6W2_9GAMM</name>
<dbReference type="OrthoDB" id="5647231at2"/>
<dbReference type="GeneID" id="93292821"/>
<gene>
    <name evidence="1" type="ORF">NCTC11370_00549</name>
</gene>
<evidence type="ECO:0000313" key="2">
    <source>
        <dbReference type="Proteomes" id="UP000254554"/>
    </source>
</evidence>
<proteinExistence type="predicted"/>
<keyword evidence="2" id="KW-1185">Reference proteome</keyword>
<sequence>MHSFFLKKNTTKPVEAVLKKEIKKILNSRLGFMFLEKGDKVMSYTKHPYHDTLVSAYTPNIIYSNERMNQVREVMRKRRCGFALFRVKEDTICQSKRLTNYAEDIEGKDSSKFIIAPELLEPVKMLQHAPPF</sequence>
<dbReference type="RefSeq" id="WP_010652700.1">
    <property type="nucleotide sequence ID" value="NZ_JAPHOO010000002.1"/>
</dbReference>
<reference evidence="1 2" key="1">
    <citation type="submission" date="2018-06" db="EMBL/GenBank/DDBJ databases">
        <authorList>
            <consortium name="Pathogen Informatics"/>
            <person name="Doyle S."/>
        </authorList>
    </citation>
    <scope>NUCLEOTIDE SEQUENCE [LARGE SCALE GENOMIC DNA]</scope>
    <source>
        <strain evidence="1 2">NCTC11370</strain>
    </source>
</reference>
<dbReference type="EMBL" id="UGGT01000001">
    <property type="protein sequence ID" value="STO20494.1"/>
    <property type="molecule type" value="Genomic_DNA"/>
</dbReference>
<accession>A0A377G6W2</accession>
<evidence type="ECO:0000313" key="1">
    <source>
        <dbReference type="EMBL" id="STO20494.1"/>
    </source>
</evidence>
<organism evidence="1 2">
    <name type="scientific">Fluoribacter dumoffii</name>
    <dbReference type="NCBI Taxonomy" id="463"/>
    <lineage>
        <taxon>Bacteria</taxon>
        <taxon>Pseudomonadati</taxon>
        <taxon>Pseudomonadota</taxon>
        <taxon>Gammaproteobacteria</taxon>
        <taxon>Legionellales</taxon>
        <taxon>Legionellaceae</taxon>
        <taxon>Fluoribacter</taxon>
    </lineage>
</organism>
<dbReference type="AlphaFoldDB" id="A0A377G6W2"/>
<protein>
    <submittedName>
        <fullName evidence="1">Uncharacterized protein</fullName>
    </submittedName>
</protein>